<evidence type="ECO:0000313" key="8">
    <source>
        <dbReference type="Proteomes" id="UP000033647"/>
    </source>
</evidence>
<dbReference type="OrthoDB" id="448280at2759"/>
<accession>A0A0F4GXW0</accession>
<keyword evidence="3 6" id="KW-1133">Transmembrane helix</keyword>
<evidence type="ECO:0000313" key="7">
    <source>
        <dbReference type="EMBL" id="KJY01878.1"/>
    </source>
</evidence>
<gene>
    <name evidence="7" type="ORF">TI39_contig277g00003</name>
</gene>
<feature type="region of interest" description="Disordered" evidence="5">
    <location>
        <begin position="306"/>
        <end position="336"/>
    </location>
</feature>
<feature type="transmembrane region" description="Helical" evidence="6">
    <location>
        <begin position="424"/>
        <end position="444"/>
    </location>
</feature>
<feature type="transmembrane region" description="Helical" evidence="6">
    <location>
        <begin position="241"/>
        <end position="259"/>
    </location>
</feature>
<evidence type="ECO:0000256" key="3">
    <source>
        <dbReference type="ARBA" id="ARBA00022989"/>
    </source>
</evidence>
<dbReference type="InterPro" id="IPR003689">
    <property type="entry name" value="ZIP"/>
</dbReference>
<feature type="transmembrane region" description="Helical" evidence="6">
    <location>
        <begin position="363"/>
        <end position="383"/>
    </location>
</feature>
<feature type="transmembrane region" description="Helical" evidence="6">
    <location>
        <begin position="200"/>
        <end position="220"/>
    </location>
</feature>
<evidence type="ECO:0000256" key="4">
    <source>
        <dbReference type="ARBA" id="ARBA00023136"/>
    </source>
</evidence>
<dbReference type="Proteomes" id="UP000033647">
    <property type="component" value="Unassembled WGS sequence"/>
</dbReference>
<evidence type="ECO:0000256" key="5">
    <source>
        <dbReference type="SAM" id="MobiDB-lite"/>
    </source>
</evidence>
<evidence type="ECO:0000256" key="2">
    <source>
        <dbReference type="ARBA" id="ARBA00022692"/>
    </source>
</evidence>
<keyword evidence="2 6" id="KW-0812">Transmembrane</keyword>
<evidence type="ECO:0000256" key="6">
    <source>
        <dbReference type="SAM" id="Phobius"/>
    </source>
</evidence>
<dbReference type="Pfam" id="PF02535">
    <property type="entry name" value="Zip"/>
    <property type="match status" value="1"/>
</dbReference>
<dbReference type="STRING" id="1047168.A0A0F4GXW0"/>
<comment type="subcellular location">
    <subcellularLocation>
        <location evidence="1">Membrane</location>
        <topology evidence="1">Multi-pass membrane protein</topology>
    </subcellularLocation>
</comment>
<keyword evidence="8" id="KW-1185">Reference proteome</keyword>
<dbReference type="GO" id="GO:0005385">
    <property type="term" value="F:zinc ion transmembrane transporter activity"/>
    <property type="evidence" value="ECO:0007669"/>
    <property type="project" value="TreeGrafter"/>
</dbReference>
<feature type="compositionally biased region" description="Polar residues" evidence="5">
    <location>
        <begin position="306"/>
        <end position="325"/>
    </location>
</feature>
<proteinExistence type="predicted"/>
<keyword evidence="4 6" id="KW-0472">Membrane</keyword>
<dbReference type="EMBL" id="LAFY01000269">
    <property type="protein sequence ID" value="KJY01878.1"/>
    <property type="molecule type" value="Genomic_DNA"/>
</dbReference>
<comment type="caution">
    <text evidence="7">The sequence shown here is derived from an EMBL/GenBank/DDBJ whole genome shotgun (WGS) entry which is preliminary data.</text>
</comment>
<protein>
    <submittedName>
        <fullName evidence="7">Zip zinc transporter like protein</fullName>
    </submittedName>
</protein>
<feature type="transmembrane region" description="Helical" evidence="6">
    <location>
        <begin position="389"/>
        <end position="412"/>
    </location>
</feature>
<sequence>MTAPSVSATATATGQTTAVTSCTALATDDVQCVNGAGSTVRVEYTPTATEDAPAQFTGCHEHDGEGLFCFSPDGEDVAVVALGQTTAVTSCSATATNDVRCVNGAGSTVHVMHTPTATEDVPAQYTGCHSHGADETFCFSPEGEDVAVVALNAGSSSSSSSGSSERSCHFHGPVEHCVGGDESEAEEALDCGMSDYSYNIPLRVGMIFVVLVTSGIGVYAPMVISKLPLGGKTIGNALQMLKQFGTGIIISTAFIHLYSHAELYLSNQCIRWPVYYEGTTSAIVMAGLFISFLIDFIAHRYVGSRTRSASTSNPDGASATSSTESPSHDAKAAAQQPPNNPLLMFDHHSHGNGGSSDNDKLSVTLMEVGIVFHSILIGLTLSVTPDQAFRTLLVVIIFHQFFEGLALGARISLLPNTSIFPRKFLMAGAFTLITPIGMAIGLGVVKSFNGNDPSTMISFGTLNALSAGILIWVGVVDMWARDWVIEGGEMLKTSTVRTAVAMVFFVSGLVLMSVLGKWA</sequence>
<organism evidence="7 8">
    <name type="scientific">Zymoseptoria brevis</name>
    <dbReference type="NCBI Taxonomy" id="1047168"/>
    <lineage>
        <taxon>Eukaryota</taxon>
        <taxon>Fungi</taxon>
        <taxon>Dikarya</taxon>
        <taxon>Ascomycota</taxon>
        <taxon>Pezizomycotina</taxon>
        <taxon>Dothideomycetes</taxon>
        <taxon>Dothideomycetidae</taxon>
        <taxon>Mycosphaerellales</taxon>
        <taxon>Mycosphaerellaceae</taxon>
        <taxon>Zymoseptoria</taxon>
    </lineage>
</organism>
<feature type="transmembrane region" description="Helical" evidence="6">
    <location>
        <begin position="279"/>
        <end position="298"/>
    </location>
</feature>
<dbReference type="GO" id="GO:0005886">
    <property type="term" value="C:plasma membrane"/>
    <property type="evidence" value="ECO:0007669"/>
    <property type="project" value="TreeGrafter"/>
</dbReference>
<dbReference type="PANTHER" id="PTHR11040">
    <property type="entry name" value="ZINC/IRON TRANSPORTER"/>
    <property type="match status" value="1"/>
</dbReference>
<feature type="transmembrane region" description="Helical" evidence="6">
    <location>
        <begin position="456"/>
        <end position="475"/>
    </location>
</feature>
<dbReference type="AlphaFoldDB" id="A0A0F4GXW0"/>
<feature type="transmembrane region" description="Helical" evidence="6">
    <location>
        <begin position="496"/>
        <end position="516"/>
    </location>
</feature>
<evidence type="ECO:0000256" key="1">
    <source>
        <dbReference type="ARBA" id="ARBA00004141"/>
    </source>
</evidence>
<dbReference type="PANTHER" id="PTHR11040:SF44">
    <property type="entry name" value="PROTEIN ZNTC-RELATED"/>
    <property type="match status" value="1"/>
</dbReference>
<reference evidence="7 8" key="1">
    <citation type="submission" date="2015-03" db="EMBL/GenBank/DDBJ databases">
        <title>RNA-seq based gene annotation and comparative genomics of four Zymoseptoria species reveal species-specific pathogenicity related genes and transposable element activity.</title>
        <authorList>
            <person name="Grandaubert J."/>
            <person name="Bhattacharyya A."/>
            <person name="Stukenbrock E.H."/>
        </authorList>
    </citation>
    <scope>NUCLEOTIDE SEQUENCE [LARGE SCALE GENOMIC DNA]</scope>
    <source>
        <strain evidence="7 8">Zb18110</strain>
    </source>
</reference>
<name>A0A0F4GXW0_9PEZI</name>